<dbReference type="InterPro" id="IPR013320">
    <property type="entry name" value="ConA-like_dom_sf"/>
</dbReference>
<protein>
    <recommendedName>
        <fullName evidence="5">Legume lectin domain-containing protein</fullName>
    </recommendedName>
</protein>
<comment type="caution">
    <text evidence="6">The sequence shown here is derived from an EMBL/GenBank/DDBJ whole genome shotgun (WGS) entry which is preliminary data.</text>
</comment>
<keyword evidence="4" id="KW-0732">Signal</keyword>
<dbReference type="CDD" id="cd06899">
    <property type="entry name" value="lectin_legume_LecRK_Arcelin_ConA"/>
    <property type="match status" value="1"/>
</dbReference>
<dbReference type="Gene3D" id="2.60.120.200">
    <property type="match status" value="1"/>
</dbReference>
<name>A0ABD3K0E4_EUCGL</name>
<keyword evidence="3" id="KW-0472">Membrane</keyword>
<keyword evidence="7" id="KW-1185">Reference proteome</keyword>
<dbReference type="InterPro" id="IPR050258">
    <property type="entry name" value="Leguminous_Lectin"/>
</dbReference>
<keyword evidence="3" id="KW-0812">Transmembrane</keyword>
<organism evidence="6 7">
    <name type="scientific">Eucalyptus globulus</name>
    <name type="common">Tasmanian blue gum</name>
    <dbReference type="NCBI Taxonomy" id="34317"/>
    <lineage>
        <taxon>Eukaryota</taxon>
        <taxon>Viridiplantae</taxon>
        <taxon>Streptophyta</taxon>
        <taxon>Embryophyta</taxon>
        <taxon>Tracheophyta</taxon>
        <taxon>Spermatophyta</taxon>
        <taxon>Magnoliopsida</taxon>
        <taxon>eudicotyledons</taxon>
        <taxon>Gunneridae</taxon>
        <taxon>Pentapetalae</taxon>
        <taxon>rosids</taxon>
        <taxon>malvids</taxon>
        <taxon>Myrtales</taxon>
        <taxon>Myrtaceae</taxon>
        <taxon>Myrtoideae</taxon>
        <taxon>Eucalypteae</taxon>
        <taxon>Eucalyptus</taxon>
    </lineage>
</organism>
<dbReference type="InterPro" id="IPR001220">
    <property type="entry name" value="Legume_lectin_dom"/>
</dbReference>
<keyword evidence="3" id="KW-1133">Transmembrane helix</keyword>
<feature type="signal peptide" evidence="4">
    <location>
        <begin position="1"/>
        <end position="28"/>
    </location>
</feature>
<dbReference type="Pfam" id="PF00139">
    <property type="entry name" value="Lectin_legB"/>
    <property type="match status" value="1"/>
</dbReference>
<feature type="domain" description="Legume lectin" evidence="5">
    <location>
        <begin position="48"/>
        <end position="265"/>
    </location>
</feature>
<reference evidence="6 7" key="1">
    <citation type="submission" date="2024-11" db="EMBL/GenBank/DDBJ databases">
        <title>Chromosome-level genome assembly of Eucalyptus globulus Labill. provides insights into its genome evolution.</title>
        <authorList>
            <person name="Li X."/>
        </authorList>
    </citation>
    <scope>NUCLEOTIDE SEQUENCE [LARGE SCALE GENOMIC DNA]</scope>
    <source>
        <strain evidence="6">CL2024</strain>
        <tissue evidence="6">Fresh tender leaves</tissue>
    </source>
</reference>
<evidence type="ECO:0000313" key="7">
    <source>
        <dbReference type="Proteomes" id="UP001634007"/>
    </source>
</evidence>
<evidence type="ECO:0000256" key="2">
    <source>
        <dbReference type="ARBA" id="ARBA00022734"/>
    </source>
</evidence>
<dbReference type="PANTHER" id="PTHR32401:SF15">
    <property type="entry name" value="L-TYPE LECTIN-DOMAIN CONTAINING RECEPTOR KINASE VIII.2-LIKE"/>
    <property type="match status" value="1"/>
</dbReference>
<proteinExistence type="inferred from homology"/>
<evidence type="ECO:0000313" key="6">
    <source>
        <dbReference type="EMBL" id="KAL3732327.1"/>
    </source>
</evidence>
<dbReference type="EMBL" id="JBJKBG010000007">
    <property type="protein sequence ID" value="KAL3732327.1"/>
    <property type="molecule type" value="Genomic_DNA"/>
</dbReference>
<dbReference type="SUPFAM" id="SSF49899">
    <property type="entry name" value="Concanavalin A-like lectins/glucanases"/>
    <property type="match status" value="1"/>
</dbReference>
<feature type="chain" id="PRO_5044751192" description="Legume lectin domain-containing protein" evidence="4">
    <location>
        <begin position="29"/>
        <end position="352"/>
    </location>
</feature>
<evidence type="ECO:0000256" key="4">
    <source>
        <dbReference type="SAM" id="SignalP"/>
    </source>
</evidence>
<gene>
    <name evidence="6" type="ORF">ACJRO7_029060</name>
</gene>
<keyword evidence="2" id="KW-0430">Lectin</keyword>
<evidence type="ECO:0000259" key="5">
    <source>
        <dbReference type="Pfam" id="PF00139"/>
    </source>
</evidence>
<evidence type="ECO:0000256" key="3">
    <source>
        <dbReference type="SAM" id="Phobius"/>
    </source>
</evidence>
<comment type="similarity">
    <text evidence="1">Belongs to the leguminous lectin family.</text>
</comment>
<sequence length="352" mass="37934">MSSRPSALAFSRLLIIHIVVPLLALARASVPLVLVPETLVGLPGFDDGISLLGDAALVAAGGGGSHVRVTRPSASSSGFLQWPKPFRFADPRSAAPTSFSSEFAFSISPGNADGLALVLFPRDFRVGAEAFGLSGDRRFVGVEYDAWMNEEVGDVNANHVGVDLGNFRSVSVCNASSVGLALSSGEKLKSWVDYDGSSKRLEVRLSKFRDPRPYDPIIAYSIDLLRMWKGEDVYVGISSANGNSSQTISVYSWRFKPRKIPMSMHSLPARPHGYSSEHGKLRKRGNCPLAILGRVIFATGCGALLAFLGLFLWAIVANRHTVFPAECPVRPADFKYEKINVVAGKDVEGGKH</sequence>
<dbReference type="GO" id="GO:0030246">
    <property type="term" value="F:carbohydrate binding"/>
    <property type="evidence" value="ECO:0007669"/>
    <property type="project" value="UniProtKB-KW"/>
</dbReference>
<dbReference type="AlphaFoldDB" id="A0ABD3K0E4"/>
<feature type="transmembrane region" description="Helical" evidence="3">
    <location>
        <begin position="291"/>
        <end position="316"/>
    </location>
</feature>
<dbReference type="PANTHER" id="PTHR32401">
    <property type="entry name" value="CONCANAVALIN A-LIKE LECTIN FAMILY PROTEIN"/>
    <property type="match status" value="1"/>
</dbReference>
<evidence type="ECO:0000256" key="1">
    <source>
        <dbReference type="ARBA" id="ARBA00007606"/>
    </source>
</evidence>
<dbReference type="Proteomes" id="UP001634007">
    <property type="component" value="Unassembled WGS sequence"/>
</dbReference>
<accession>A0ABD3K0E4</accession>